<dbReference type="GO" id="GO:0015937">
    <property type="term" value="P:coenzyme A biosynthetic process"/>
    <property type="evidence" value="ECO:0007669"/>
    <property type="project" value="UniProtKB-UniRule"/>
</dbReference>
<sequence>MKACVYPGSFDPITKGHLDIIERACNIFPKVYVGVLKNPSKTYLFSLDTRMEMIRRATAHIRGVEVVCFDGLLVDLLKKLDCRIIIRGLRTGADLELEQQLSVINGQLLPGVETLALLSKPETYFISSTAVRELVEFHADISAYVPREVSDMINGGITE</sequence>
<proteinExistence type="inferred from homology"/>
<accession>A0A0M2NGD2</accession>
<feature type="binding site" evidence="9">
    <location>
        <position position="41"/>
    </location>
    <ligand>
        <name>substrate</name>
    </ligand>
</feature>
<dbReference type="Proteomes" id="UP000034076">
    <property type="component" value="Unassembled WGS sequence"/>
</dbReference>
<keyword evidence="5 9" id="KW-0067">ATP-binding</keyword>
<comment type="caution">
    <text evidence="11">The sequence shown here is derived from an EMBL/GenBank/DDBJ whole genome shotgun (WGS) entry which is preliminary data.</text>
</comment>
<dbReference type="GO" id="GO:0005524">
    <property type="term" value="F:ATP binding"/>
    <property type="evidence" value="ECO:0007669"/>
    <property type="project" value="UniProtKB-KW"/>
</dbReference>
<evidence type="ECO:0000259" key="10">
    <source>
        <dbReference type="Pfam" id="PF01467"/>
    </source>
</evidence>
<organism evidence="11 12">
    <name type="scientific">Christensenella hongkongensis</name>
    <dbReference type="NCBI Taxonomy" id="270498"/>
    <lineage>
        <taxon>Bacteria</taxon>
        <taxon>Bacillati</taxon>
        <taxon>Bacillota</taxon>
        <taxon>Clostridia</taxon>
        <taxon>Christensenellales</taxon>
        <taxon>Christensenellaceae</taxon>
        <taxon>Christensenella</taxon>
    </lineage>
</organism>
<evidence type="ECO:0000256" key="6">
    <source>
        <dbReference type="ARBA" id="ARBA00022842"/>
    </source>
</evidence>
<reference evidence="11 12" key="1">
    <citation type="submission" date="2015-04" db="EMBL/GenBank/DDBJ databases">
        <title>Draft genome sequence of bacteremic isolate Catabacter hongkongensis type strain HKU16T.</title>
        <authorList>
            <person name="Lau S.K."/>
            <person name="Teng J.L."/>
            <person name="Huang Y."/>
            <person name="Curreem S.O."/>
            <person name="Tsui S.K."/>
            <person name="Woo P.C."/>
        </authorList>
    </citation>
    <scope>NUCLEOTIDE SEQUENCE [LARGE SCALE GENOMIC DNA]</scope>
    <source>
        <strain evidence="11 12">HKU16</strain>
    </source>
</reference>
<comment type="similarity">
    <text evidence="9">Belongs to the bacterial CoaD family.</text>
</comment>
<comment type="catalytic activity">
    <reaction evidence="8 9">
        <text>(R)-4'-phosphopantetheine + ATP + H(+) = 3'-dephospho-CoA + diphosphate</text>
        <dbReference type="Rhea" id="RHEA:19801"/>
        <dbReference type="ChEBI" id="CHEBI:15378"/>
        <dbReference type="ChEBI" id="CHEBI:30616"/>
        <dbReference type="ChEBI" id="CHEBI:33019"/>
        <dbReference type="ChEBI" id="CHEBI:57328"/>
        <dbReference type="ChEBI" id="CHEBI:61723"/>
        <dbReference type="EC" id="2.7.7.3"/>
    </reaction>
</comment>
<dbReference type="GO" id="GO:0004595">
    <property type="term" value="F:pantetheine-phosphate adenylyltransferase activity"/>
    <property type="evidence" value="ECO:0007669"/>
    <property type="project" value="UniProtKB-UniRule"/>
</dbReference>
<keyword evidence="7 9" id="KW-0173">Coenzyme A biosynthesis</keyword>
<comment type="function">
    <text evidence="9">Reversibly transfers an adenylyl group from ATP to 4'-phosphopantetheine, yielding dephospho-CoA (dPCoA) and pyrophosphate.</text>
</comment>
<gene>
    <name evidence="9" type="primary">coaD</name>
    <name evidence="11" type="ORF">CHK_1275</name>
</gene>
<dbReference type="NCBIfam" id="TIGR00125">
    <property type="entry name" value="cyt_tran_rel"/>
    <property type="match status" value="1"/>
</dbReference>
<dbReference type="Pfam" id="PF01467">
    <property type="entry name" value="CTP_transf_like"/>
    <property type="match status" value="1"/>
</dbReference>
<dbReference type="InterPro" id="IPR001980">
    <property type="entry name" value="PPAT"/>
</dbReference>
<evidence type="ECO:0000256" key="3">
    <source>
        <dbReference type="ARBA" id="ARBA00022695"/>
    </source>
</evidence>
<keyword evidence="6 9" id="KW-0460">Magnesium</keyword>
<dbReference type="UniPathway" id="UPA00241">
    <property type="reaction ID" value="UER00355"/>
</dbReference>
<evidence type="ECO:0000256" key="8">
    <source>
        <dbReference type="ARBA" id="ARBA00029346"/>
    </source>
</evidence>
<dbReference type="NCBIfam" id="TIGR01510">
    <property type="entry name" value="coaD_prev_kdtB"/>
    <property type="match status" value="1"/>
</dbReference>
<dbReference type="PANTHER" id="PTHR21342:SF1">
    <property type="entry name" value="PHOSPHOPANTETHEINE ADENYLYLTRANSFERASE"/>
    <property type="match status" value="1"/>
</dbReference>
<evidence type="ECO:0000313" key="11">
    <source>
        <dbReference type="EMBL" id="KKI51228.1"/>
    </source>
</evidence>
<dbReference type="PATRIC" id="fig|270498.16.peg.1394"/>
<dbReference type="InterPro" id="IPR014729">
    <property type="entry name" value="Rossmann-like_a/b/a_fold"/>
</dbReference>
<evidence type="ECO:0000256" key="2">
    <source>
        <dbReference type="ARBA" id="ARBA00022679"/>
    </source>
</evidence>
<feature type="binding site" evidence="9">
    <location>
        <begin position="9"/>
        <end position="10"/>
    </location>
    <ligand>
        <name>ATP</name>
        <dbReference type="ChEBI" id="CHEBI:30616"/>
    </ligand>
</feature>
<dbReference type="PRINTS" id="PR01020">
    <property type="entry name" value="LPSBIOSNTHSS"/>
</dbReference>
<keyword evidence="3 9" id="KW-0548">Nucleotidyltransferase</keyword>
<dbReference type="AlphaFoldDB" id="A0A0M2NGD2"/>
<protein>
    <recommendedName>
        <fullName evidence="9">Phosphopantetheine adenylyltransferase</fullName>
        <ecNumber evidence="9">2.7.7.3</ecNumber>
    </recommendedName>
    <alternativeName>
        <fullName evidence="9">Dephospho-CoA pyrophosphorylase</fullName>
    </alternativeName>
    <alternativeName>
        <fullName evidence="9">Pantetheine-phosphate adenylyltransferase</fullName>
        <shortName evidence="9">PPAT</shortName>
    </alternativeName>
</protein>
<comment type="pathway">
    <text evidence="9">Cofactor biosynthesis; coenzyme A biosynthesis; CoA from (R)-pantothenate: step 4/5.</text>
</comment>
<comment type="cofactor">
    <cofactor evidence="9">
        <name>Mg(2+)</name>
        <dbReference type="ChEBI" id="CHEBI:18420"/>
    </cofactor>
</comment>
<dbReference type="SUPFAM" id="SSF52374">
    <property type="entry name" value="Nucleotidylyl transferase"/>
    <property type="match status" value="1"/>
</dbReference>
<evidence type="ECO:0000256" key="5">
    <source>
        <dbReference type="ARBA" id="ARBA00022840"/>
    </source>
</evidence>
<keyword evidence="1 9" id="KW-0963">Cytoplasm</keyword>
<feature type="binding site" evidence="9">
    <location>
        <position position="17"/>
    </location>
    <ligand>
        <name>ATP</name>
        <dbReference type="ChEBI" id="CHEBI:30616"/>
    </ligand>
</feature>
<feature type="site" description="Transition state stabilizer" evidence="9">
    <location>
        <position position="17"/>
    </location>
</feature>
<dbReference type="OrthoDB" id="9806661at2"/>
<evidence type="ECO:0000256" key="1">
    <source>
        <dbReference type="ARBA" id="ARBA00022490"/>
    </source>
</evidence>
<feature type="binding site" evidence="9">
    <location>
        <position position="98"/>
    </location>
    <ligand>
        <name>ATP</name>
        <dbReference type="ChEBI" id="CHEBI:30616"/>
    </ligand>
</feature>
<feature type="binding site" evidence="9">
    <location>
        <position position="9"/>
    </location>
    <ligand>
        <name>substrate</name>
    </ligand>
</feature>
<name>A0A0M2NGD2_9FIRM</name>
<dbReference type="InterPro" id="IPR004821">
    <property type="entry name" value="Cyt_trans-like"/>
</dbReference>
<feature type="binding site" evidence="9">
    <location>
        <position position="73"/>
    </location>
    <ligand>
        <name>substrate</name>
    </ligand>
</feature>
<keyword evidence="4 9" id="KW-0547">Nucleotide-binding</keyword>
<keyword evidence="12" id="KW-1185">Reference proteome</keyword>
<feature type="domain" description="Cytidyltransferase-like" evidence="10">
    <location>
        <begin position="5"/>
        <end position="133"/>
    </location>
</feature>
<comment type="subunit">
    <text evidence="9">Homohexamer.</text>
</comment>
<dbReference type="RefSeq" id="WP_046443183.1">
    <property type="nucleotide sequence ID" value="NZ_CAUERS010000006.1"/>
</dbReference>
<dbReference type="Gene3D" id="3.40.50.620">
    <property type="entry name" value="HUPs"/>
    <property type="match status" value="1"/>
</dbReference>
<feature type="binding site" evidence="9">
    <location>
        <begin position="123"/>
        <end position="129"/>
    </location>
    <ligand>
        <name>ATP</name>
        <dbReference type="ChEBI" id="CHEBI:30616"/>
    </ligand>
</feature>
<dbReference type="HAMAP" id="MF_00151">
    <property type="entry name" value="PPAT_bact"/>
    <property type="match status" value="1"/>
</dbReference>
<dbReference type="EMBL" id="LAYJ01000087">
    <property type="protein sequence ID" value="KKI51228.1"/>
    <property type="molecule type" value="Genomic_DNA"/>
</dbReference>
<dbReference type="GO" id="GO:0005737">
    <property type="term" value="C:cytoplasm"/>
    <property type="evidence" value="ECO:0007669"/>
    <property type="project" value="UniProtKB-SubCell"/>
</dbReference>
<evidence type="ECO:0000256" key="9">
    <source>
        <dbReference type="HAMAP-Rule" id="MF_00151"/>
    </source>
</evidence>
<feature type="binding site" evidence="9">
    <location>
        <position position="87"/>
    </location>
    <ligand>
        <name>substrate</name>
    </ligand>
</feature>
<evidence type="ECO:0000256" key="7">
    <source>
        <dbReference type="ARBA" id="ARBA00022993"/>
    </source>
</evidence>
<comment type="subcellular location">
    <subcellularLocation>
        <location evidence="9">Cytoplasm</location>
    </subcellularLocation>
</comment>
<dbReference type="PANTHER" id="PTHR21342">
    <property type="entry name" value="PHOSPHOPANTETHEINE ADENYLYLTRANSFERASE"/>
    <property type="match status" value="1"/>
</dbReference>
<evidence type="ECO:0000313" key="12">
    <source>
        <dbReference type="Proteomes" id="UP000034076"/>
    </source>
</evidence>
<dbReference type="STRING" id="270498.CHK_1275"/>
<feature type="binding site" evidence="9">
    <location>
        <begin position="88"/>
        <end position="90"/>
    </location>
    <ligand>
        <name>ATP</name>
        <dbReference type="ChEBI" id="CHEBI:30616"/>
    </ligand>
</feature>
<evidence type="ECO:0000256" key="4">
    <source>
        <dbReference type="ARBA" id="ARBA00022741"/>
    </source>
</evidence>
<dbReference type="EC" id="2.7.7.3" evidence="9"/>
<keyword evidence="2 9" id="KW-0808">Transferase</keyword>